<keyword evidence="2" id="KW-1185">Reference proteome</keyword>
<reference evidence="1 2" key="1">
    <citation type="submission" date="2016-11" db="EMBL/GenBank/DDBJ databases">
        <title>Trade-off between light-utilization and light-protection in marine flavobacteria.</title>
        <authorList>
            <person name="Kumagai Y."/>
        </authorList>
    </citation>
    <scope>NUCLEOTIDE SEQUENCE [LARGE SCALE GENOMIC DNA]</scope>
    <source>
        <strain evidence="1 2">JCM 13191</strain>
    </source>
</reference>
<dbReference type="Gene3D" id="3.40.50.2000">
    <property type="entry name" value="Glycogen Phosphorylase B"/>
    <property type="match status" value="1"/>
</dbReference>
<accession>A0A1W6MJI8</accession>
<gene>
    <name evidence="1" type="ORF">BST97_07030</name>
</gene>
<evidence type="ECO:0000313" key="1">
    <source>
        <dbReference type="EMBL" id="ARN77771.1"/>
    </source>
</evidence>
<evidence type="ECO:0008006" key="3">
    <source>
        <dbReference type="Google" id="ProtNLM"/>
    </source>
</evidence>
<proteinExistence type="predicted"/>
<dbReference type="STRING" id="331648.BST97_07030"/>
<dbReference type="SUPFAM" id="SSF53756">
    <property type="entry name" value="UDP-Glycosyltransferase/glycogen phosphorylase"/>
    <property type="match status" value="1"/>
</dbReference>
<sequence>MKVRKVIWLGPVVNSHLFTQKAVSPAANKWQSSFIHGLLDNKIEVINLSYQPCPLWPRGALWIHSHKKVVFGEGFKQLSTGYLNVPFIREYWISASLFFKTVISADLRSSSTIFFTYNPLKRHLYFAKMIKLFFKLKWISVVADDQRKGNPDIDLYLSHGYFRDSDFRSKLFLDGGIEQLDIDCMQPIDRKSNNFKVVYSGAINDWTGIFQLVEDFNKIDAPCVNLEIYGKGEEDRMLSLIESKSIKNVVYKGFVSDSVLMTAMRGADVLINPRNTSLENTKYNFPSKLLTYIALKKPVISTFSAGLSPSIRAVLLEYTDAESLKLHISNLQNSGFYKEQVDKVYKYKKLNSWRIKVKALIQKIQVND</sequence>
<dbReference type="Pfam" id="PF13692">
    <property type="entry name" value="Glyco_trans_1_4"/>
    <property type="match status" value="1"/>
</dbReference>
<dbReference type="AlphaFoldDB" id="A0A1W6MJI8"/>
<dbReference type="RefSeq" id="WP_085766570.1">
    <property type="nucleotide sequence ID" value="NZ_CP019344.1"/>
</dbReference>
<name>A0A1W6MJI8_9FLAO</name>
<dbReference type="Proteomes" id="UP000193431">
    <property type="component" value="Chromosome"/>
</dbReference>
<dbReference type="OrthoDB" id="9811902at2"/>
<evidence type="ECO:0000313" key="2">
    <source>
        <dbReference type="Proteomes" id="UP000193431"/>
    </source>
</evidence>
<dbReference type="EMBL" id="CP019344">
    <property type="protein sequence ID" value="ARN77771.1"/>
    <property type="molecule type" value="Genomic_DNA"/>
</dbReference>
<protein>
    <recommendedName>
        <fullName evidence="3">Glycosyl transferase family 1 domain-containing protein</fullName>
    </recommendedName>
</protein>
<organism evidence="1 2">
    <name type="scientific">Nonlabens spongiae</name>
    <dbReference type="NCBI Taxonomy" id="331648"/>
    <lineage>
        <taxon>Bacteria</taxon>
        <taxon>Pseudomonadati</taxon>
        <taxon>Bacteroidota</taxon>
        <taxon>Flavobacteriia</taxon>
        <taxon>Flavobacteriales</taxon>
        <taxon>Flavobacteriaceae</taxon>
        <taxon>Nonlabens</taxon>
    </lineage>
</organism>